<feature type="domain" description="SHSP" evidence="4">
    <location>
        <begin position="24"/>
        <end position="131"/>
    </location>
</feature>
<dbReference type="GO" id="GO:0009408">
    <property type="term" value="P:response to heat"/>
    <property type="evidence" value="ECO:0007669"/>
    <property type="project" value="InterPro"/>
</dbReference>
<proteinExistence type="inferred from homology"/>
<dbReference type="AlphaFoldDB" id="A0A1F7X7W0"/>
<dbReference type="CDD" id="cd06464">
    <property type="entry name" value="ACD_sHsps-like"/>
    <property type="match status" value="1"/>
</dbReference>
<accession>A0A1F7X7W0</accession>
<gene>
    <name evidence="5" type="ORF">A2Z22_03060</name>
</gene>
<dbReference type="Gene3D" id="2.60.40.790">
    <property type="match status" value="1"/>
</dbReference>
<dbReference type="PANTHER" id="PTHR46733:SF3">
    <property type="entry name" value="26.5 KDA HEAT SHOCK PROTEIN, MITOCHONDRIAL"/>
    <property type="match status" value="1"/>
</dbReference>
<evidence type="ECO:0000313" key="6">
    <source>
        <dbReference type="Proteomes" id="UP000177053"/>
    </source>
</evidence>
<evidence type="ECO:0000259" key="4">
    <source>
        <dbReference type="PROSITE" id="PS01031"/>
    </source>
</evidence>
<evidence type="ECO:0000313" key="5">
    <source>
        <dbReference type="EMBL" id="OGM10839.1"/>
    </source>
</evidence>
<name>A0A1F7X7W0_9BACT</name>
<comment type="caution">
    <text evidence="5">The sequence shown here is derived from an EMBL/GenBank/DDBJ whole genome shotgun (WGS) entry which is preliminary data.</text>
</comment>
<evidence type="ECO:0000256" key="1">
    <source>
        <dbReference type="ARBA" id="ARBA00023016"/>
    </source>
</evidence>
<evidence type="ECO:0000256" key="3">
    <source>
        <dbReference type="RuleBase" id="RU003616"/>
    </source>
</evidence>
<evidence type="ECO:0000256" key="2">
    <source>
        <dbReference type="PROSITE-ProRule" id="PRU00285"/>
    </source>
</evidence>
<keyword evidence="1" id="KW-0346">Stress response</keyword>
<dbReference type="PROSITE" id="PS01031">
    <property type="entry name" value="SHSP"/>
    <property type="match status" value="1"/>
</dbReference>
<dbReference type="Proteomes" id="UP000177053">
    <property type="component" value="Unassembled WGS sequence"/>
</dbReference>
<dbReference type="EMBL" id="MGFS01000028">
    <property type="protein sequence ID" value="OGM10839.1"/>
    <property type="molecule type" value="Genomic_DNA"/>
</dbReference>
<protein>
    <recommendedName>
        <fullName evidence="4">SHSP domain-containing protein</fullName>
    </recommendedName>
</protein>
<dbReference type="InterPro" id="IPR044587">
    <property type="entry name" value="HSP21-like"/>
</dbReference>
<dbReference type="Pfam" id="PF00011">
    <property type="entry name" value="HSP20"/>
    <property type="match status" value="1"/>
</dbReference>
<dbReference type="InterPro" id="IPR008978">
    <property type="entry name" value="HSP20-like_chaperone"/>
</dbReference>
<sequence length="134" mass="15168">MTSITKWDPFRTWFTLPRWFDEWDKTFTTQRGLKIHETDKNIIAEAVVAGVPTSDIEVHVEDGILTIKAEKTEEKEGKSEYRASSYQYYYTAALSGGRWDKATADIENGVVKVTIPKTEAAKPRKIAVKVKGGK</sequence>
<dbReference type="InterPro" id="IPR002068">
    <property type="entry name" value="A-crystallin/Hsp20_dom"/>
</dbReference>
<comment type="similarity">
    <text evidence="2 3">Belongs to the small heat shock protein (HSP20) family.</text>
</comment>
<dbReference type="PANTHER" id="PTHR46733">
    <property type="entry name" value="26.5 KDA HEAT SHOCK PROTEIN, MITOCHONDRIAL"/>
    <property type="match status" value="1"/>
</dbReference>
<organism evidence="5 6">
    <name type="scientific">Candidatus Woesebacteria bacterium RBG_16_34_12</name>
    <dbReference type="NCBI Taxonomy" id="1802480"/>
    <lineage>
        <taxon>Bacteria</taxon>
        <taxon>Candidatus Woeseibacteriota</taxon>
    </lineage>
</organism>
<dbReference type="SUPFAM" id="SSF49764">
    <property type="entry name" value="HSP20-like chaperones"/>
    <property type="match status" value="1"/>
</dbReference>
<reference evidence="5 6" key="1">
    <citation type="journal article" date="2016" name="Nat. Commun.">
        <title>Thousands of microbial genomes shed light on interconnected biogeochemical processes in an aquifer system.</title>
        <authorList>
            <person name="Anantharaman K."/>
            <person name="Brown C.T."/>
            <person name="Hug L.A."/>
            <person name="Sharon I."/>
            <person name="Castelle C.J."/>
            <person name="Probst A.J."/>
            <person name="Thomas B.C."/>
            <person name="Singh A."/>
            <person name="Wilkins M.J."/>
            <person name="Karaoz U."/>
            <person name="Brodie E.L."/>
            <person name="Williams K.H."/>
            <person name="Hubbard S.S."/>
            <person name="Banfield J.F."/>
        </authorList>
    </citation>
    <scope>NUCLEOTIDE SEQUENCE [LARGE SCALE GENOMIC DNA]</scope>
</reference>